<protein>
    <submittedName>
        <fullName evidence="1">50S ribosomal protein L11 methyltransferase</fullName>
    </submittedName>
</protein>
<keyword evidence="1" id="KW-0687">Ribonucleoprotein</keyword>
<dbReference type="GO" id="GO:0005840">
    <property type="term" value="C:ribosome"/>
    <property type="evidence" value="ECO:0007669"/>
    <property type="project" value="UniProtKB-KW"/>
</dbReference>
<dbReference type="GO" id="GO:0008168">
    <property type="term" value="F:methyltransferase activity"/>
    <property type="evidence" value="ECO:0007669"/>
    <property type="project" value="UniProtKB-KW"/>
</dbReference>
<dbReference type="InterPro" id="IPR029063">
    <property type="entry name" value="SAM-dependent_MTases_sf"/>
</dbReference>
<dbReference type="AlphaFoldDB" id="A0A9J7AUI5"/>
<accession>A0A9J7AUI5</accession>
<evidence type="ECO:0000313" key="1">
    <source>
        <dbReference type="EMBL" id="UUX49061.1"/>
    </source>
</evidence>
<organism evidence="1 2">
    <name type="scientific">Nisaea acidiphila</name>
    <dbReference type="NCBI Taxonomy" id="1862145"/>
    <lineage>
        <taxon>Bacteria</taxon>
        <taxon>Pseudomonadati</taxon>
        <taxon>Pseudomonadota</taxon>
        <taxon>Alphaproteobacteria</taxon>
        <taxon>Rhodospirillales</taxon>
        <taxon>Thalassobaculaceae</taxon>
        <taxon>Nisaea</taxon>
    </lineage>
</organism>
<keyword evidence="2" id="KW-1185">Reference proteome</keyword>
<sequence length="270" mass="29816">MAGDYHRRVLGRVRELLDNEEESEIARLERALRLIAMHRSQLVSNTLRRHEGDVVRSGPFAGTVLPGEIAEGCTAPKLLGTYEAELHPVIEHVVARGYGTVVNIGSAEGYYAVGLARLMPAARILAYDLDPNARRLTAELAALNDVSERIAIGEAFAHEDFATLPAGDSFIFCDIEGAELELLDPKKAPALAELDLLVELHNLPEIPLYREFLERFEKSHEIEMIAPAPRNAGAFAELRALNSLDQLLAVWEWRRGPTPWVLLTAKKVGG</sequence>
<keyword evidence="1" id="KW-0808">Transferase</keyword>
<dbReference type="Gene3D" id="3.40.50.150">
    <property type="entry name" value="Vaccinia Virus protein VP39"/>
    <property type="match status" value="1"/>
</dbReference>
<dbReference type="Proteomes" id="UP001060336">
    <property type="component" value="Chromosome"/>
</dbReference>
<dbReference type="RefSeq" id="WP_257767562.1">
    <property type="nucleotide sequence ID" value="NZ_CP102480.1"/>
</dbReference>
<reference evidence="1" key="1">
    <citation type="submission" date="2022-08" db="EMBL/GenBank/DDBJ databases">
        <title>Nisaea acidiphila sp. nov., isolated from a marine algal debris and emended description of the genus Nisaea Urios et al. 2008.</title>
        <authorList>
            <person name="Kwon K."/>
        </authorList>
    </citation>
    <scope>NUCLEOTIDE SEQUENCE</scope>
    <source>
        <strain evidence="1">MEBiC11861</strain>
    </source>
</reference>
<keyword evidence="1" id="KW-0489">Methyltransferase</keyword>
<keyword evidence="1" id="KW-0689">Ribosomal protein</keyword>
<dbReference type="SUPFAM" id="SSF53335">
    <property type="entry name" value="S-adenosyl-L-methionine-dependent methyltransferases"/>
    <property type="match status" value="1"/>
</dbReference>
<dbReference type="GO" id="GO:0032259">
    <property type="term" value="P:methylation"/>
    <property type="evidence" value="ECO:0007669"/>
    <property type="project" value="UniProtKB-KW"/>
</dbReference>
<proteinExistence type="predicted"/>
<name>A0A9J7AUI5_9PROT</name>
<dbReference type="EMBL" id="CP102480">
    <property type="protein sequence ID" value="UUX49061.1"/>
    <property type="molecule type" value="Genomic_DNA"/>
</dbReference>
<dbReference type="KEGG" id="naci:NUH88_16850"/>
<gene>
    <name evidence="1" type="ORF">NUH88_16850</name>
</gene>
<evidence type="ECO:0000313" key="2">
    <source>
        <dbReference type="Proteomes" id="UP001060336"/>
    </source>
</evidence>